<organism evidence="1 2">
    <name type="scientific">Dermacentor silvarum</name>
    <name type="common">Tick</name>
    <dbReference type="NCBI Taxonomy" id="543639"/>
    <lineage>
        <taxon>Eukaryota</taxon>
        <taxon>Metazoa</taxon>
        <taxon>Ecdysozoa</taxon>
        <taxon>Arthropoda</taxon>
        <taxon>Chelicerata</taxon>
        <taxon>Arachnida</taxon>
        <taxon>Acari</taxon>
        <taxon>Parasitiformes</taxon>
        <taxon>Ixodida</taxon>
        <taxon>Ixodoidea</taxon>
        <taxon>Ixodidae</taxon>
        <taxon>Rhipicephalinae</taxon>
        <taxon>Dermacentor</taxon>
    </lineage>
</organism>
<evidence type="ECO:0000313" key="1">
    <source>
        <dbReference type="EMBL" id="KAH7941221.1"/>
    </source>
</evidence>
<accession>A0ACB8CEX1</accession>
<dbReference type="EMBL" id="CM023476">
    <property type="protein sequence ID" value="KAH7941221.1"/>
    <property type="molecule type" value="Genomic_DNA"/>
</dbReference>
<sequence length="109" mass="12475">MEAQQFGEPLVNFSVDLYRQLLTKKHQRENIFFSPFSIFVALSMSLAGARGNTARQLAKVLHVNSEEIHTHFSQFLSKLDGFAPDVKLSVVNRMYCEQSFPVLDTYLSF</sequence>
<proteinExistence type="predicted"/>
<evidence type="ECO:0000313" key="2">
    <source>
        <dbReference type="Proteomes" id="UP000821865"/>
    </source>
</evidence>
<name>A0ACB8CEX1_DERSI</name>
<dbReference type="Proteomes" id="UP000821865">
    <property type="component" value="Chromosome 7"/>
</dbReference>
<gene>
    <name evidence="1" type="ORF">HPB49_011141</name>
</gene>
<keyword evidence="2" id="KW-1185">Reference proteome</keyword>
<comment type="caution">
    <text evidence="1">The sequence shown here is derived from an EMBL/GenBank/DDBJ whole genome shotgun (WGS) entry which is preliminary data.</text>
</comment>
<protein>
    <submittedName>
        <fullName evidence="1">Uncharacterized protein</fullName>
    </submittedName>
</protein>
<reference evidence="1" key="1">
    <citation type="submission" date="2020-05" db="EMBL/GenBank/DDBJ databases">
        <title>Large-scale comparative analyses of tick genomes elucidate their genetic diversity and vector capacities.</title>
        <authorList>
            <person name="Jia N."/>
            <person name="Wang J."/>
            <person name="Shi W."/>
            <person name="Du L."/>
            <person name="Sun Y."/>
            <person name="Zhan W."/>
            <person name="Jiang J."/>
            <person name="Wang Q."/>
            <person name="Zhang B."/>
            <person name="Ji P."/>
            <person name="Sakyi L.B."/>
            <person name="Cui X."/>
            <person name="Yuan T."/>
            <person name="Jiang B."/>
            <person name="Yang W."/>
            <person name="Lam T.T.-Y."/>
            <person name="Chang Q."/>
            <person name="Ding S."/>
            <person name="Wang X."/>
            <person name="Zhu J."/>
            <person name="Ruan X."/>
            <person name="Zhao L."/>
            <person name="Wei J."/>
            <person name="Que T."/>
            <person name="Du C."/>
            <person name="Cheng J."/>
            <person name="Dai P."/>
            <person name="Han X."/>
            <person name="Huang E."/>
            <person name="Gao Y."/>
            <person name="Liu J."/>
            <person name="Shao H."/>
            <person name="Ye R."/>
            <person name="Li L."/>
            <person name="Wei W."/>
            <person name="Wang X."/>
            <person name="Wang C."/>
            <person name="Yang T."/>
            <person name="Huo Q."/>
            <person name="Li W."/>
            <person name="Guo W."/>
            <person name="Chen H."/>
            <person name="Zhou L."/>
            <person name="Ni X."/>
            <person name="Tian J."/>
            <person name="Zhou Y."/>
            <person name="Sheng Y."/>
            <person name="Liu T."/>
            <person name="Pan Y."/>
            <person name="Xia L."/>
            <person name="Li J."/>
            <person name="Zhao F."/>
            <person name="Cao W."/>
        </authorList>
    </citation>
    <scope>NUCLEOTIDE SEQUENCE</scope>
    <source>
        <strain evidence="1">Dsil-2018</strain>
    </source>
</reference>